<protein>
    <submittedName>
        <fullName evidence="3">LLM class F420-dependent oxidoreductase</fullName>
    </submittedName>
</protein>
<evidence type="ECO:0000259" key="2">
    <source>
        <dbReference type="Pfam" id="PF00296"/>
    </source>
</evidence>
<feature type="domain" description="Luciferase-like" evidence="2">
    <location>
        <begin position="13"/>
        <end position="324"/>
    </location>
</feature>
<reference evidence="3" key="1">
    <citation type="journal article" date="2014" name="Int. J. Syst. Evol. Microbiol.">
        <title>Complete genome sequence of Corynebacterium casei LMG S-19264T (=DSM 44701T), isolated from a smear-ripened cheese.</title>
        <authorList>
            <consortium name="US DOE Joint Genome Institute (JGI-PGF)"/>
            <person name="Walter F."/>
            <person name="Albersmeier A."/>
            <person name="Kalinowski J."/>
            <person name="Ruckert C."/>
        </authorList>
    </citation>
    <scope>NUCLEOTIDE SEQUENCE</scope>
    <source>
        <strain evidence="3">JCM 4386</strain>
    </source>
</reference>
<organism evidence="3 4">
    <name type="scientific">Streptomyces humidus</name>
    <dbReference type="NCBI Taxonomy" id="52259"/>
    <lineage>
        <taxon>Bacteria</taxon>
        <taxon>Bacillati</taxon>
        <taxon>Actinomycetota</taxon>
        <taxon>Actinomycetes</taxon>
        <taxon>Kitasatosporales</taxon>
        <taxon>Streptomycetaceae</taxon>
        <taxon>Streptomyces</taxon>
    </lineage>
</organism>
<dbReference type="Gene3D" id="3.20.20.30">
    <property type="entry name" value="Luciferase-like domain"/>
    <property type="match status" value="1"/>
</dbReference>
<dbReference type="Pfam" id="PF00296">
    <property type="entry name" value="Bac_luciferase"/>
    <property type="match status" value="1"/>
</dbReference>
<gene>
    <name evidence="3" type="ORF">GCM10010269_22460</name>
</gene>
<dbReference type="InterPro" id="IPR036661">
    <property type="entry name" value="Luciferase-like_sf"/>
</dbReference>
<keyword evidence="1" id="KW-0560">Oxidoreductase</keyword>
<dbReference type="PANTHER" id="PTHR43244">
    <property type="match status" value="1"/>
</dbReference>
<dbReference type="PANTHER" id="PTHR43244:SF1">
    <property type="entry name" value="5,10-METHYLENETETRAHYDROMETHANOPTERIN REDUCTASE"/>
    <property type="match status" value="1"/>
</dbReference>
<dbReference type="InterPro" id="IPR050564">
    <property type="entry name" value="F420-G6PD/mer"/>
</dbReference>
<dbReference type="Proteomes" id="UP000606194">
    <property type="component" value="Unassembled WGS sequence"/>
</dbReference>
<dbReference type="InterPro" id="IPR019951">
    <property type="entry name" value="F420_OxRdatse_Rv3520c_pred"/>
</dbReference>
<dbReference type="InterPro" id="IPR011251">
    <property type="entry name" value="Luciferase-like_dom"/>
</dbReference>
<dbReference type="EMBL" id="BMTL01000007">
    <property type="protein sequence ID" value="GGR82738.1"/>
    <property type="molecule type" value="Genomic_DNA"/>
</dbReference>
<reference evidence="3" key="2">
    <citation type="submission" date="2020-09" db="EMBL/GenBank/DDBJ databases">
        <authorList>
            <person name="Sun Q."/>
            <person name="Ohkuma M."/>
        </authorList>
    </citation>
    <scope>NUCLEOTIDE SEQUENCE</scope>
    <source>
        <strain evidence="3">JCM 4386</strain>
    </source>
</reference>
<dbReference type="CDD" id="cd01097">
    <property type="entry name" value="Tetrahydromethanopterin_reductase"/>
    <property type="match status" value="1"/>
</dbReference>
<keyword evidence="4" id="KW-1185">Reference proteome</keyword>
<dbReference type="NCBIfam" id="TIGR03559">
    <property type="entry name" value="F420_Rv3520c"/>
    <property type="match status" value="1"/>
</dbReference>
<dbReference type="AlphaFoldDB" id="A0A918FUW5"/>
<sequence length="360" mass="39125">MKLSMLLSRYTGDPVETAGLVRELESAGLDMVWVPEAYGFDAMSLVGYLAAITDRIQIGTGIVNVFSRTPTLLAMSAAGADSLSRGRFTLGLGASGPQVIEGFHGVPFEQPMRRITETIEICRSVWRRQEALTHDGKVFQLPLPADRGTGLGKPLRLINHPYRNRIPIYWASLMERSLQATAEVADGWQSFFFMPEGAAKVFGPALAAGSARRSPDLAPLDVVAGGPVAVGENLPVDDLLDQERPMVARYIGGMGARGKNFYNDLACRYGFEAEAKTIQDLYLDGKKREAEAAVPREWLVRTTMIGPPGYVAERIHAYREAGVTTLNLDPVGTDPAGTVKAVRHLVDDMDSPVQPVPDGR</sequence>
<evidence type="ECO:0000313" key="4">
    <source>
        <dbReference type="Proteomes" id="UP000606194"/>
    </source>
</evidence>
<comment type="caution">
    <text evidence="3">The sequence shown here is derived from an EMBL/GenBank/DDBJ whole genome shotgun (WGS) entry which is preliminary data.</text>
</comment>
<dbReference type="GO" id="GO:0016705">
    <property type="term" value="F:oxidoreductase activity, acting on paired donors, with incorporation or reduction of molecular oxygen"/>
    <property type="evidence" value="ECO:0007669"/>
    <property type="project" value="InterPro"/>
</dbReference>
<name>A0A918FUW5_9ACTN</name>
<proteinExistence type="predicted"/>
<evidence type="ECO:0000313" key="3">
    <source>
        <dbReference type="EMBL" id="GGR82738.1"/>
    </source>
</evidence>
<accession>A0A918FUW5</accession>
<evidence type="ECO:0000256" key="1">
    <source>
        <dbReference type="ARBA" id="ARBA00023002"/>
    </source>
</evidence>
<dbReference type="RefSeq" id="WP_053744023.1">
    <property type="nucleotide sequence ID" value="NZ_BMTL01000007.1"/>
</dbReference>
<dbReference type="SUPFAM" id="SSF51679">
    <property type="entry name" value="Bacterial luciferase-like"/>
    <property type="match status" value="1"/>
</dbReference>